<organism evidence="6 7">
    <name type="scientific">Pseudoflavonifractor capillosus</name>
    <dbReference type="NCBI Taxonomy" id="106588"/>
    <lineage>
        <taxon>Bacteria</taxon>
        <taxon>Bacillati</taxon>
        <taxon>Bacillota</taxon>
        <taxon>Clostridia</taxon>
        <taxon>Eubacteriales</taxon>
        <taxon>Oscillospiraceae</taxon>
        <taxon>Pseudoflavonifractor</taxon>
    </lineage>
</organism>
<dbReference type="InterPro" id="IPR006158">
    <property type="entry name" value="Cobalamin-bd"/>
</dbReference>
<dbReference type="GO" id="GO:0008705">
    <property type="term" value="F:methionine synthase activity"/>
    <property type="evidence" value="ECO:0007669"/>
    <property type="project" value="TreeGrafter"/>
</dbReference>
<dbReference type="Pfam" id="PF02607">
    <property type="entry name" value="B12-binding_2"/>
    <property type="match status" value="1"/>
</dbReference>
<dbReference type="Gene3D" id="1.10.1240.10">
    <property type="entry name" value="Methionine synthase domain"/>
    <property type="match status" value="1"/>
</dbReference>
<gene>
    <name evidence="6" type="ORF">K8V01_11270</name>
</gene>
<feature type="domain" description="B12-binding N-terminal" evidence="5">
    <location>
        <begin position="1"/>
        <end position="88"/>
    </location>
</feature>
<dbReference type="GO" id="GO:0005829">
    <property type="term" value="C:cytosol"/>
    <property type="evidence" value="ECO:0007669"/>
    <property type="project" value="TreeGrafter"/>
</dbReference>
<dbReference type="InterPro" id="IPR036594">
    <property type="entry name" value="Meth_synthase_dom"/>
</dbReference>
<comment type="similarity">
    <text evidence="1">Belongs to the methylamine corrinoid protein family.</text>
</comment>
<comment type="caution">
    <text evidence="6">The sequence shown here is derived from an EMBL/GenBank/DDBJ whole genome shotgun (WGS) entry which is preliminary data.</text>
</comment>
<dbReference type="InterPro" id="IPR003759">
    <property type="entry name" value="Cbl-bd_cap"/>
</dbReference>
<dbReference type="GO" id="GO:0046872">
    <property type="term" value="F:metal ion binding"/>
    <property type="evidence" value="ECO:0007669"/>
    <property type="project" value="UniProtKB-KW"/>
</dbReference>
<dbReference type="GO" id="GO:0031419">
    <property type="term" value="F:cobalamin binding"/>
    <property type="evidence" value="ECO:0007669"/>
    <property type="project" value="InterPro"/>
</dbReference>
<evidence type="ECO:0000313" key="6">
    <source>
        <dbReference type="EMBL" id="HJG87578.1"/>
    </source>
</evidence>
<dbReference type="CDD" id="cd02070">
    <property type="entry name" value="corrinoid_protein_B12-BD"/>
    <property type="match status" value="1"/>
</dbReference>
<dbReference type="PROSITE" id="PS51337">
    <property type="entry name" value="B12_BINDING_NTER"/>
    <property type="match status" value="1"/>
</dbReference>
<reference evidence="6" key="2">
    <citation type="submission" date="2021-09" db="EMBL/GenBank/DDBJ databases">
        <authorList>
            <person name="Gilroy R."/>
        </authorList>
    </citation>
    <scope>NUCLEOTIDE SEQUENCE</scope>
    <source>
        <strain evidence="6">CHK179-5677</strain>
    </source>
</reference>
<evidence type="ECO:0000256" key="3">
    <source>
        <dbReference type="ARBA" id="ARBA00023285"/>
    </source>
</evidence>
<accession>A0A921STI5</accession>
<protein>
    <submittedName>
        <fullName evidence="6">Corrinoid protein</fullName>
    </submittedName>
</protein>
<dbReference type="FunFam" id="3.40.50.280:FF:000003">
    <property type="entry name" value="Dimethylamine methyltransferase corrinoid protein"/>
    <property type="match status" value="1"/>
</dbReference>
<dbReference type="SMART" id="SM01018">
    <property type="entry name" value="B12-binding_2"/>
    <property type="match status" value="1"/>
</dbReference>
<dbReference type="PANTHER" id="PTHR45833">
    <property type="entry name" value="METHIONINE SYNTHASE"/>
    <property type="match status" value="1"/>
</dbReference>
<feature type="domain" description="B12-binding" evidence="4">
    <location>
        <begin position="88"/>
        <end position="214"/>
    </location>
</feature>
<dbReference type="SUPFAM" id="SSF52242">
    <property type="entry name" value="Cobalamin (vitamin B12)-binding domain"/>
    <property type="match status" value="1"/>
</dbReference>
<dbReference type="Pfam" id="PF02310">
    <property type="entry name" value="B12-binding"/>
    <property type="match status" value="1"/>
</dbReference>
<evidence type="ECO:0000259" key="5">
    <source>
        <dbReference type="PROSITE" id="PS51337"/>
    </source>
</evidence>
<dbReference type="GO" id="GO:0050667">
    <property type="term" value="P:homocysteine metabolic process"/>
    <property type="evidence" value="ECO:0007669"/>
    <property type="project" value="TreeGrafter"/>
</dbReference>
<name>A0A921STI5_9FIRM</name>
<dbReference type="AlphaFoldDB" id="A0A921STI5"/>
<evidence type="ECO:0000313" key="7">
    <source>
        <dbReference type="Proteomes" id="UP000760668"/>
    </source>
</evidence>
<evidence type="ECO:0000259" key="4">
    <source>
        <dbReference type="PROSITE" id="PS51332"/>
    </source>
</evidence>
<dbReference type="InterPro" id="IPR050554">
    <property type="entry name" value="Met_Synthase/Corrinoid"/>
</dbReference>
<keyword evidence="3" id="KW-0170">Cobalt</keyword>
<dbReference type="GO" id="GO:0046653">
    <property type="term" value="P:tetrahydrofolate metabolic process"/>
    <property type="evidence" value="ECO:0007669"/>
    <property type="project" value="TreeGrafter"/>
</dbReference>
<dbReference type="SUPFAM" id="SSF47644">
    <property type="entry name" value="Methionine synthase domain"/>
    <property type="match status" value="1"/>
</dbReference>
<proteinExistence type="inferred from homology"/>
<dbReference type="Gene3D" id="3.40.50.280">
    <property type="entry name" value="Cobalamin-binding domain"/>
    <property type="match status" value="1"/>
</dbReference>
<sequence length="214" mass="22615">MSILTDISENMQRGKAKVVKELVQQAIDQGIPAQQILEEGLLSGMSVIGEKFKNNEIFVPEVLVAARAMNMGSALLKPLLMEDGMKASGKVCIGTVRGDLHDIGKNLVKMMMEGKGLEVIDLGVDVAPETYVETAKNEGCQIICCSALLTTTMTVMSDVVKAAEAAGIRDKVKIMIGGAPVTDSFCRHIGADRYTPDAATAADAAVALCNATTL</sequence>
<dbReference type="PANTHER" id="PTHR45833:SF1">
    <property type="entry name" value="METHIONINE SYNTHASE"/>
    <property type="match status" value="1"/>
</dbReference>
<dbReference type="EMBL" id="DYUC01000111">
    <property type="protein sequence ID" value="HJG87578.1"/>
    <property type="molecule type" value="Genomic_DNA"/>
</dbReference>
<dbReference type="RefSeq" id="WP_191540519.1">
    <property type="nucleotide sequence ID" value="NZ_DYUC01000111.1"/>
</dbReference>
<evidence type="ECO:0000256" key="1">
    <source>
        <dbReference type="ARBA" id="ARBA00010854"/>
    </source>
</evidence>
<keyword evidence="2" id="KW-0479">Metal-binding</keyword>
<dbReference type="Proteomes" id="UP000760668">
    <property type="component" value="Unassembled WGS sequence"/>
</dbReference>
<reference evidence="6" key="1">
    <citation type="journal article" date="2021" name="PeerJ">
        <title>Extensive microbial diversity within the chicken gut microbiome revealed by metagenomics and culture.</title>
        <authorList>
            <person name="Gilroy R."/>
            <person name="Ravi A."/>
            <person name="Getino M."/>
            <person name="Pursley I."/>
            <person name="Horton D.L."/>
            <person name="Alikhan N.F."/>
            <person name="Baker D."/>
            <person name="Gharbi K."/>
            <person name="Hall N."/>
            <person name="Watson M."/>
            <person name="Adriaenssens E.M."/>
            <person name="Foster-Nyarko E."/>
            <person name="Jarju S."/>
            <person name="Secka A."/>
            <person name="Antonio M."/>
            <person name="Oren A."/>
            <person name="Chaudhuri R.R."/>
            <person name="La Ragione R."/>
            <person name="Hildebrand F."/>
            <person name="Pallen M.J."/>
        </authorList>
    </citation>
    <scope>NUCLEOTIDE SEQUENCE</scope>
    <source>
        <strain evidence="6">CHK179-5677</strain>
    </source>
</reference>
<dbReference type="PROSITE" id="PS51332">
    <property type="entry name" value="B12_BINDING"/>
    <property type="match status" value="1"/>
</dbReference>
<dbReference type="InterPro" id="IPR036724">
    <property type="entry name" value="Cobalamin-bd_sf"/>
</dbReference>
<evidence type="ECO:0000256" key="2">
    <source>
        <dbReference type="ARBA" id="ARBA00022723"/>
    </source>
</evidence>